<sequence length="187" mass="21733">MMDANLLDCHPVEQEPGLCVCKGGPSLDILKDVQRAYEERIELIHKTGGKNKLQKELDLLRSWVGDLVEQNGLLARAVEEMEAEVSSRVVFERRRNIEIESELRTEVAALRRCLARKDSDVRGLLELLRRLREGDRRDIHGIRFYEVTERDIFGFNGIPDTKLDDSQNDKESHKRRTKKEFENFTVL</sequence>
<feature type="compositionally biased region" description="Basic and acidic residues" evidence="1">
    <location>
        <begin position="163"/>
        <end position="172"/>
    </location>
</feature>
<reference evidence="2" key="1">
    <citation type="submission" date="2022-03" db="EMBL/GenBank/DDBJ databases">
        <authorList>
            <person name="Martin H S."/>
        </authorList>
    </citation>
    <scope>NUCLEOTIDE SEQUENCE</scope>
</reference>
<dbReference type="EMBL" id="OW152816">
    <property type="protein sequence ID" value="CAH2065730.1"/>
    <property type="molecule type" value="Genomic_DNA"/>
</dbReference>
<dbReference type="Proteomes" id="UP000837857">
    <property type="component" value="Chromosome 4"/>
</dbReference>
<evidence type="ECO:0000313" key="3">
    <source>
        <dbReference type="Proteomes" id="UP000837857"/>
    </source>
</evidence>
<organism evidence="2 3">
    <name type="scientific">Iphiclides podalirius</name>
    <name type="common">scarce swallowtail</name>
    <dbReference type="NCBI Taxonomy" id="110791"/>
    <lineage>
        <taxon>Eukaryota</taxon>
        <taxon>Metazoa</taxon>
        <taxon>Ecdysozoa</taxon>
        <taxon>Arthropoda</taxon>
        <taxon>Hexapoda</taxon>
        <taxon>Insecta</taxon>
        <taxon>Pterygota</taxon>
        <taxon>Neoptera</taxon>
        <taxon>Endopterygota</taxon>
        <taxon>Lepidoptera</taxon>
        <taxon>Glossata</taxon>
        <taxon>Ditrysia</taxon>
        <taxon>Papilionoidea</taxon>
        <taxon>Papilionidae</taxon>
        <taxon>Papilioninae</taxon>
        <taxon>Iphiclides</taxon>
    </lineage>
</organism>
<accession>A0ABN8IWK5</accession>
<gene>
    <name evidence="2" type="ORF">IPOD504_LOCUS13107</name>
</gene>
<evidence type="ECO:0000256" key="1">
    <source>
        <dbReference type="SAM" id="MobiDB-lite"/>
    </source>
</evidence>
<feature type="region of interest" description="Disordered" evidence="1">
    <location>
        <begin position="163"/>
        <end position="187"/>
    </location>
</feature>
<proteinExistence type="predicted"/>
<name>A0ABN8IWK5_9NEOP</name>
<protein>
    <submittedName>
        <fullName evidence="2">Uncharacterized protein</fullName>
    </submittedName>
</protein>
<evidence type="ECO:0000313" key="2">
    <source>
        <dbReference type="EMBL" id="CAH2065730.1"/>
    </source>
</evidence>
<feature type="non-terminal residue" evidence="2">
    <location>
        <position position="1"/>
    </location>
</feature>
<keyword evidence="3" id="KW-1185">Reference proteome</keyword>